<feature type="compositionally biased region" description="Low complexity" evidence="1">
    <location>
        <begin position="326"/>
        <end position="339"/>
    </location>
</feature>
<sequence length="339" mass="36931">MQPTRMTHPRHPFVHRRRRATACSDVSLSTTSHPPVRARRSPPAVNASRPPRNRPINASPPRPRSPSRLRPTPSPSSFSGSEHPLPPPTCHMQCHDGDPRARRRTKHEADGDIEGARWAGEHRTVRSTSGLLDRARCGAKHPVSACAPLSVYAARGRRVLIPRASSSSPTGASAPRCHPSRMRPRPSPLLHASSLAHRRRLSRPPRRSPSRPRVPRLSSTHPRWLTAAFLSRMRPCPRPARPLSPPLLLRPPLLAPRPQLPISPRSSPSPVTSPSSPPSASASPAYPHASSGTTQAPRPVSIQWKPSAPSPPTLSIRLRPAAQAWRPSPLASRPARSSA</sequence>
<feature type="compositionally biased region" description="Low complexity" evidence="1">
    <location>
        <begin position="66"/>
        <end position="77"/>
    </location>
</feature>
<keyword evidence="3" id="KW-1185">Reference proteome</keyword>
<evidence type="ECO:0000313" key="2">
    <source>
        <dbReference type="EMBL" id="KAJ7080216.1"/>
    </source>
</evidence>
<feature type="region of interest" description="Disordered" evidence="1">
    <location>
        <begin position="235"/>
        <end position="339"/>
    </location>
</feature>
<feature type="compositionally biased region" description="Polar residues" evidence="1">
    <location>
        <begin position="24"/>
        <end position="33"/>
    </location>
</feature>
<organism evidence="2 3">
    <name type="scientific">Mycena belliarum</name>
    <dbReference type="NCBI Taxonomy" id="1033014"/>
    <lineage>
        <taxon>Eukaryota</taxon>
        <taxon>Fungi</taxon>
        <taxon>Dikarya</taxon>
        <taxon>Basidiomycota</taxon>
        <taxon>Agaricomycotina</taxon>
        <taxon>Agaricomycetes</taxon>
        <taxon>Agaricomycetidae</taxon>
        <taxon>Agaricales</taxon>
        <taxon>Marasmiineae</taxon>
        <taxon>Mycenaceae</taxon>
        <taxon>Mycena</taxon>
    </lineage>
</organism>
<comment type="caution">
    <text evidence="2">The sequence shown here is derived from an EMBL/GenBank/DDBJ whole genome shotgun (WGS) entry which is preliminary data.</text>
</comment>
<name>A0AAD6XQ89_9AGAR</name>
<dbReference type="AlphaFoldDB" id="A0AAD6XQ89"/>
<feature type="compositionally biased region" description="Pro residues" evidence="1">
    <location>
        <begin position="236"/>
        <end position="261"/>
    </location>
</feature>
<evidence type="ECO:0000313" key="3">
    <source>
        <dbReference type="Proteomes" id="UP001222325"/>
    </source>
</evidence>
<feature type="region of interest" description="Disordered" evidence="1">
    <location>
        <begin position="1"/>
        <end position="121"/>
    </location>
</feature>
<accession>A0AAD6XQ89</accession>
<gene>
    <name evidence="2" type="ORF">B0H15DRAFT_488736</name>
</gene>
<feature type="compositionally biased region" description="Low complexity" evidence="1">
    <location>
        <begin position="162"/>
        <end position="177"/>
    </location>
</feature>
<feature type="region of interest" description="Disordered" evidence="1">
    <location>
        <begin position="162"/>
        <end position="219"/>
    </location>
</feature>
<evidence type="ECO:0000256" key="1">
    <source>
        <dbReference type="SAM" id="MobiDB-lite"/>
    </source>
</evidence>
<feature type="compositionally biased region" description="Low complexity" evidence="1">
    <location>
        <begin position="262"/>
        <end position="291"/>
    </location>
</feature>
<reference evidence="2" key="1">
    <citation type="submission" date="2023-03" db="EMBL/GenBank/DDBJ databases">
        <title>Massive genome expansion in bonnet fungi (Mycena s.s.) driven by repeated elements and novel gene families across ecological guilds.</title>
        <authorList>
            <consortium name="Lawrence Berkeley National Laboratory"/>
            <person name="Harder C.B."/>
            <person name="Miyauchi S."/>
            <person name="Viragh M."/>
            <person name="Kuo A."/>
            <person name="Thoen E."/>
            <person name="Andreopoulos B."/>
            <person name="Lu D."/>
            <person name="Skrede I."/>
            <person name="Drula E."/>
            <person name="Henrissat B."/>
            <person name="Morin E."/>
            <person name="Kohler A."/>
            <person name="Barry K."/>
            <person name="LaButti K."/>
            <person name="Morin E."/>
            <person name="Salamov A."/>
            <person name="Lipzen A."/>
            <person name="Mereny Z."/>
            <person name="Hegedus B."/>
            <person name="Baldrian P."/>
            <person name="Stursova M."/>
            <person name="Weitz H."/>
            <person name="Taylor A."/>
            <person name="Grigoriev I.V."/>
            <person name="Nagy L.G."/>
            <person name="Martin F."/>
            <person name="Kauserud H."/>
        </authorList>
    </citation>
    <scope>NUCLEOTIDE SEQUENCE</scope>
    <source>
        <strain evidence="2">CBHHK173m</strain>
    </source>
</reference>
<feature type="compositionally biased region" description="Basic residues" evidence="1">
    <location>
        <begin position="7"/>
        <end position="20"/>
    </location>
</feature>
<feature type="compositionally biased region" description="Low complexity" evidence="1">
    <location>
        <begin position="41"/>
        <end position="57"/>
    </location>
</feature>
<feature type="compositionally biased region" description="Basic residues" evidence="1">
    <location>
        <begin position="196"/>
        <end position="214"/>
    </location>
</feature>
<protein>
    <submittedName>
        <fullName evidence="2">Uncharacterized protein</fullName>
    </submittedName>
</protein>
<dbReference type="Proteomes" id="UP001222325">
    <property type="component" value="Unassembled WGS sequence"/>
</dbReference>
<dbReference type="EMBL" id="JARJCN010000056">
    <property type="protein sequence ID" value="KAJ7080216.1"/>
    <property type="molecule type" value="Genomic_DNA"/>
</dbReference>
<proteinExistence type="predicted"/>